<sequence>MTQGPISANGYRMSPYSRRLHLGDRLRNLRQEQERSIQQVAKEADIDRTLLTRIETGQRRVAADVSMKVAEHLGVEQHSPLWQEFYALARDAAQSGWWEGRAFRGLSDRQALPADLEAGASRIRWYDFALVPGLLQSPAYVRARHDATVTNDHSSDNPVEIRARERRQQEALTEGGPRIEVIVEETVVRRRVVPAPAMLEQLEHLLKLIDANEQIDFRILPVGGELLGLRAPRSPVSIYEFAAGDPPLVFVESLTDDVLLRDHAEVANHERLWKRLHEIALPPDESRVLIARSAEILAKEQ</sequence>
<evidence type="ECO:0000313" key="3">
    <source>
        <dbReference type="Proteomes" id="UP000057820"/>
    </source>
</evidence>
<dbReference type="GO" id="GO:0003677">
    <property type="term" value="F:DNA binding"/>
    <property type="evidence" value="ECO:0007669"/>
    <property type="project" value="InterPro"/>
</dbReference>
<dbReference type="InterPro" id="IPR001387">
    <property type="entry name" value="Cro/C1-type_HTH"/>
</dbReference>
<dbReference type="InterPro" id="IPR043917">
    <property type="entry name" value="DUF5753"/>
</dbReference>
<keyword evidence="2" id="KW-0614">Plasmid</keyword>
<feature type="domain" description="HTH cro/C1-type" evidence="1">
    <location>
        <begin position="26"/>
        <end position="81"/>
    </location>
</feature>
<gene>
    <name evidence="2" type="ORF">ERS450000_06126</name>
</gene>
<dbReference type="Gene3D" id="1.10.260.40">
    <property type="entry name" value="lambda repressor-like DNA-binding domains"/>
    <property type="match status" value="1"/>
</dbReference>
<reference evidence="3" key="1">
    <citation type="submission" date="2015-03" db="EMBL/GenBank/DDBJ databases">
        <authorList>
            <consortium name="Pathogen Informatics"/>
        </authorList>
    </citation>
    <scope>NUCLEOTIDE SEQUENCE [LARGE SCALE GENOMIC DNA]</scope>
    <source>
        <strain evidence="3">NCTC11134</strain>
        <plasmid evidence="3">4</plasmid>
    </source>
</reference>
<dbReference type="Proteomes" id="UP000057820">
    <property type="component" value="Plasmid 4"/>
</dbReference>
<protein>
    <submittedName>
        <fullName evidence="2">Predicted transcriptional regulator</fullName>
    </submittedName>
</protein>
<dbReference type="CDD" id="cd00093">
    <property type="entry name" value="HTH_XRE"/>
    <property type="match status" value="1"/>
</dbReference>
<dbReference type="SMART" id="SM00530">
    <property type="entry name" value="HTH_XRE"/>
    <property type="match status" value="1"/>
</dbReference>
<evidence type="ECO:0000259" key="1">
    <source>
        <dbReference type="PROSITE" id="PS50943"/>
    </source>
</evidence>
<dbReference type="PROSITE" id="PS50943">
    <property type="entry name" value="HTH_CROC1"/>
    <property type="match status" value="1"/>
</dbReference>
<accession>A0A0H5PBF5</accession>
<organism evidence="2 3">
    <name type="scientific">Nocardia farcinica</name>
    <dbReference type="NCBI Taxonomy" id="37329"/>
    <lineage>
        <taxon>Bacteria</taxon>
        <taxon>Bacillati</taxon>
        <taxon>Actinomycetota</taxon>
        <taxon>Actinomycetes</taxon>
        <taxon>Mycobacteriales</taxon>
        <taxon>Nocardiaceae</taxon>
        <taxon>Nocardia</taxon>
    </lineage>
</organism>
<geneLocation type="plasmid" evidence="2">
    <name>4</name>
</geneLocation>
<dbReference type="Pfam" id="PF13560">
    <property type="entry name" value="HTH_31"/>
    <property type="match status" value="1"/>
</dbReference>
<dbReference type="Pfam" id="PF19054">
    <property type="entry name" value="DUF5753"/>
    <property type="match status" value="1"/>
</dbReference>
<dbReference type="KEGG" id="nfr:ERS450000_06126"/>
<proteinExistence type="predicted"/>
<name>A0A0H5PBF5_NOCFR</name>
<dbReference type="SUPFAM" id="SSF47413">
    <property type="entry name" value="lambda repressor-like DNA-binding domains"/>
    <property type="match status" value="1"/>
</dbReference>
<dbReference type="EMBL" id="LN868941">
    <property type="protein sequence ID" value="CRY84584.1"/>
    <property type="molecule type" value="Genomic_DNA"/>
</dbReference>
<dbReference type="InterPro" id="IPR010982">
    <property type="entry name" value="Lambda_DNA-bd_dom_sf"/>
</dbReference>
<dbReference type="RefSeq" id="WP_139337582.1">
    <property type="nucleotide sequence ID" value="NZ_CP031419.1"/>
</dbReference>
<evidence type="ECO:0000313" key="2">
    <source>
        <dbReference type="EMBL" id="CRY84584.1"/>
    </source>
</evidence>
<dbReference type="AlphaFoldDB" id="A0A0H5PBF5"/>